<dbReference type="PANTHER" id="PTHR10177">
    <property type="entry name" value="CYCLINS"/>
    <property type="match status" value="1"/>
</dbReference>
<dbReference type="AlphaFoldDB" id="S8BU03"/>
<evidence type="ECO:0000259" key="7">
    <source>
        <dbReference type="SMART" id="SM00385"/>
    </source>
</evidence>
<dbReference type="EMBL" id="AQGS01000531">
    <property type="protein sequence ID" value="EPS38762.1"/>
    <property type="molecule type" value="Genomic_DNA"/>
</dbReference>
<feature type="domain" description="Cyclin-like" evidence="7">
    <location>
        <begin position="104"/>
        <end position="190"/>
    </location>
</feature>
<dbReference type="SMART" id="SM00385">
    <property type="entry name" value="CYCLIN"/>
    <property type="match status" value="2"/>
</dbReference>
<comment type="similarity">
    <text evidence="1 5">Belongs to the cyclin family.</text>
</comment>
<reference evidence="10" key="2">
    <citation type="submission" date="2013-04" db="EMBL/GenBank/DDBJ databases">
        <title>Genomic mechanisms accounting for the adaptation to parasitism in nematode-trapping fungi.</title>
        <authorList>
            <person name="Ahren D.G."/>
        </authorList>
    </citation>
    <scope>NUCLEOTIDE SEQUENCE [LARGE SCALE GENOMIC DNA]</scope>
    <source>
        <strain evidence="10">CBS 200.50</strain>
    </source>
</reference>
<sequence>MAQYSASLGNGGLTVRPVNDHFFESDDDRDAGRFVRNQKSREAQRYAAEQLQIMADEMSRATADEYQEDILDHMERMEAETVPDVDSIDIQTEIQWFMRPYLLDFLIEAHIAFQLLPETLFLTVNLLDRYCSKRVVFKRHYQLVGCAAMLIAAKYGDKKDRVPTIRELQSMCCGLYEEDMFVQMERHVLQTLNWIIGHPTVDNFLQMILSEVSYDPEVEYMALYLSEIAMFHKDFVSTLPSVMARSSLALARHILGRTPPPQSDWAMSYDTTTIVLLSQHLHRPSQVLVRKYSSAHYGMVAVTLEDFMAKQAAIARRHTIAPRVRQMAPQPQIQEPESTLAPQPQATTAAAPMTPQKPAPGQQQQQQQMPHGYPTPPETPNDDYFEHQAMLAAKAAAAGQALAPQNPTTPLPTPTSAPAQPIPVYQY</sequence>
<organism evidence="9 10">
    <name type="scientific">Dactylellina haptotyla (strain CBS 200.50)</name>
    <name type="common">Nematode-trapping fungus</name>
    <name type="synonym">Monacrosporium haptotylum</name>
    <dbReference type="NCBI Taxonomy" id="1284197"/>
    <lineage>
        <taxon>Eukaryota</taxon>
        <taxon>Fungi</taxon>
        <taxon>Dikarya</taxon>
        <taxon>Ascomycota</taxon>
        <taxon>Pezizomycotina</taxon>
        <taxon>Orbiliomycetes</taxon>
        <taxon>Orbiliales</taxon>
        <taxon>Orbiliaceae</taxon>
        <taxon>Dactylellina</taxon>
    </lineage>
</organism>
<feature type="compositionally biased region" description="Low complexity" evidence="6">
    <location>
        <begin position="341"/>
        <end position="368"/>
    </location>
</feature>
<evidence type="ECO:0000259" key="8">
    <source>
        <dbReference type="SMART" id="SM01332"/>
    </source>
</evidence>
<dbReference type="GO" id="GO:0016538">
    <property type="term" value="F:cyclin-dependent protein serine/threonine kinase regulator activity"/>
    <property type="evidence" value="ECO:0007669"/>
    <property type="project" value="UniProtKB-ARBA"/>
</dbReference>
<dbReference type="OrthoDB" id="5590282at2759"/>
<dbReference type="InterPro" id="IPR039361">
    <property type="entry name" value="Cyclin"/>
</dbReference>
<protein>
    <submittedName>
        <fullName evidence="9">Uncharacterized protein</fullName>
    </submittedName>
</protein>
<dbReference type="GO" id="GO:0051726">
    <property type="term" value="P:regulation of cell cycle"/>
    <property type="evidence" value="ECO:0007669"/>
    <property type="project" value="UniProtKB-ARBA"/>
</dbReference>
<dbReference type="Gene3D" id="1.10.472.10">
    <property type="entry name" value="Cyclin-like"/>
    <property type="match status" value="2"/>
</dbReference>
<dbReference type="FunFam" id="1.10.472.10:FF:000010">
    <property type="entry name" value="G1/S-specific cyclin Cln1"/>
    <property type="match status" value="1"/>
</dbReference>
<dbReference type="eggNOG" id="KOG0653">
    <property type="taxonomic scope" value="Eukaryota"/>
</dbReference>
<keyword evidence="2" id="KW-0132">Cell division</keyword>
<evidence type="ECO:0000313" key="9">
    <source>
        <dbReference type="EMBL" id="EPS38762.1"/>
    </source>
</evidence>
<name>S8BU03_DACHA</name>
<dbReference type="SUPFAM" id="SSF47954">
    <property type="entry name" value="Cyclin-like"/>
    <property type="match status" value="2"/>
</dbReference>
<reference evidence="9 10" key="1">
    <citation type="journal article" date="2013" name="PLoS Genet.">
        <title>Genomic mechanisms accounting for the adaptation to parasitism in nematode-trapping fungi.</title>
        <authorList>
            <person name="Meerupati T."/>
            <person name="Andersson K.M."/>
            <person name="Friman E."/>
            <person name="Kumar D."/>
            <person name="Tunlid A."/>
            <person name="Ahren D."/>
        </authorList>
    </citation>
    <scope>NUCLEOTIDE SEQUENCE [LARGE SCALE GENOMIC DNA]</scope>
    <source>
        <strain evidence="9 10">CBS 200.50</strain>
    </source>
</reference>
<keyword evidence="10" id="KW-1185">Reference proteome</keyword>
<dbReference type="Pfam" id="PF00134">
    <property type="entry name" value="Cyclin_N"/>
    <property type="match status" value="1"/>
</dbReference>
<gene>
    <name evidence="9" type="ORF">H072_7468</name>
</gene>
<dbReference type="OMA" id="QHMRQME"/>
<dbReference type="InterPro" id="IPR036915">
    <property type="entry name" value="Cyclin-like_sf"/>
</dbReference>
<dbReference type="SMART" id="SM01332">
    <property type="entry name" value="Cyclin_C"/>
    <property type="match status" value="1"/>
</dbReference>
<dbReference type="GO" id="GO:0044843">
    <property type="term" value="P:cell cycle G1/S phase transition"/>
    <property type="evidence" value="ECO:0007669"/>
    <property type="project" value="UniProtKB-ARBA"/>
</dbReference>
<evidence type="ECO:0000256" key="3">
    <source>
        <dbReference type="ARBA" id="ARBA00023127"/>
    </source>
</evidence>
<accession>S8BU03</accession>
<keyword evidence="3 5" id="KW-0195">Cyclin</keyword>
<dbReference type="CDD" id="cd20537">
    <property type="entry name" value="CYCLIN_CCNO-like_rpt2"/>
    <property type="match status" value="1"/>
</dbReference>
<evidence type="ECO:0000256" key="5">
    <source>
        <dbReference type="RuleBase" id="RU000383"/>
    </source>
</evidence>
<proteinExistence type="inferred from homology"/>
<feature type="domain" description="Cyclin-like" evidence="7">
    <location>
        <begin position="203"/>
        <end position="283"/>
    </location>
</feature>
<dbReference type="Proteomes" id="UP000015100">
    <property type="component" value="Unassembled WGS sequence"/>
</dbReference>
<dbReference type="HOGENOM" id="CLU_020695_4_0_1"/>
<evidence type="ECO:0000256" key="2">
    <source>
        <dbReference type="ARBA" id="ARBA00022618"/>
    </source>
</evidence>
<feature type="region of interest" description="Disordered" evidence="6">
    <location>
        <begin position="325"/>
        <end position="427"/>
    </location>
</feature>
<evidence type="ECO:0000313" key="10">
    <source>
        <dbReference type="Proteomes" id="UP000015100"/>
    </source>
</evidence>
<dbReference type="PROSITE" id="PS00292">
    <property type="entry name" value="CYCLINS"/>
    <property type="match status" value="1"/>
</dbReference>
<dbReference type="InterPro" id="IPR013763">
    <property type="entry name" value="Cyclin-like_dom"/>
</dbReference>
<feature type="compositionally biased region" description="Low complexity" evidence="6">
    <location>
        <begin position="388"/>
        <end position="406"/>
    </location>
</feature>
<dbReference type="InterPro" id="IPR006671">
    <property type="entry name" value="Cyclin_N"/>
</dbReference>
<dbReference type="CDD" id="cd20559">
    <property type="entry name" value="CYCLIN_ScCLN_like"/>
    <property type="match status" value="1"/>
</dbReference>
<comment type="caution">
    <text evidence="9">The sequence shown here is derived from an EMBL/GenBank/DDBJ whole genome shotgun (WGS) entry which is preliminary data.</text>
</comment>
<evidence type="ECO:0000256" key="1">
    <source>
        <dbReference type="ARBA" id="ARBA00008742"/>
    </source>
</evidence>
<dbReference type="STRING" id="1284197.S8BU03"/>
<dbReference type="Pfam" id="PF02984">
    <property type="entry name" value="Cyclin_C"/>
    <property type="match status" value="1"/>
</dbReference>
<evidence type="ECO:0000256" key="6">
    <source>
        <dbReference type="SAM" id="MobiDB-lite"/>
    </source>
</evidence>
<dbReference type="GO" id="GO:0051301">
    <property type="term" value="P:cell division"/>
    <property type="evidence" value="ECO:0007669"/>
    <property type="project" value="UniProtKB-KW"/>
</dbReference>
<dbReference type="InterPro" id="IPR048258">
    <property type="entry name" value="Cyclins_cyclin-box"/>
</dbReference>
<evidence type="ECO:0000256" key="4">
    <source>
        <dbReference type="ARBA" id="ARBA00023306"/>
    </source>
</evidence>
<feature type="domain" description="Cyclin C-terminal" evidence="8">
    <location>
        <begin position="199"/>
        <end position="306"/>
    </location>
</feature>
<keyword evidence="4" id="KW-0131">Cell cycle</keyword>
<dbReference type="InterPro" id="IPR004367">
    <property type="entry name" value="Cyclin_C-dom"/>
</dbReference>